<keyword evidence="2" id="KW-1185">Reference proteome</keyword>
<dbReference type="RefSeq" id="WP_350897240.1">
    <property type="nucleotide sequence ID" value="NZ_JBEPFB010000048.1"/>
</dbReference>
<organism evidence="1 2">
    <name type="scientific">Streptomyces lanatus</name>
    <dbReference type="NCBI Taxonomy" id="66900"/>
    <lineage>
        <taxon>Bacteria</taxon>
        <taxon>Bacillati</taxon>
        <taxon>Actinomycetota</taxon>
        <taxon>Actinomycetes</taxon>
        <taxon>Kitasatosporales</taxon>
        <taxon>Streptomycetaceae</taxon>
        <taxon>Streptomyces</taxon>
    </lineage>
</organism>
<dbReference type="EMBL" id="JBEPFB010000048">
    <property type="protein sequence ID" value="MER7380014.1"/>
    <property type="molecule type" value="Genomic_DNA"/>
</dbReference>
<accession>A0ABV1Y855</accession>
<proteinExistence type="predicted"/>
<dbReference type="Gene3D" id="3.40.50.1820">
    <property type="entry name" value="alpha/beta hydrolase"/>
    <property type="match status" value="1"/>
</dbReference>
<comment type="caution">
    <text evidence="1">The sequence shown here is derived from an EMBL/GenBank/DDBJ whole genome shotgun (WGS) entry which is preliminary data.</text>
</comment>
<evidence type="ECO:0000313" key="1">
    <source>
        <dbReference type="EMBL" id="MER7380014.1"/>
    </source>
</evidence>
<evidence type="ECO:0008006" key="3">
    <source>
        <dbReference type="Google" id="ProtNLM"/>
    </source>
</evidence>
<reference evidence="1 2" key="1">
    <citation type="submission" date="2024-06" db="EMBL/GenBank/DDBJ databases">
        <title>The Natural Products Discovery Center: Release of the First 8490 Sequenced Strains for Exploring Actinobacteria Biosynthetic Diversity.</title>
        <authorList>
            <person name="Kalkreuter E."/>
            <person name="Kautsar S.A."/>
            <person name="Yang D."/>
            <person name="Bader C.D."/>
            <person name="Teijaro C.N."/>
            <person name="Fluegel L."/>
            <person name="Davis C.M."/>
            <person name="Simpson J.R."/>
            <person name="Lauterbach L."/>
            <person name="Steele A.D."/>
            <person name="Gui C."/>
            <person name="Meng S."/>
            <person name="Li G."/>
            <person name="Viehrig K."/>
            <person name="Ye F."/>
            <person name="Su P."/>
            <person name="Kiefer A.F."/>
            <person name="Nichols A."/>
            <person name="Cepeda A.J."/>
            <person name="Yan W."/>
            <person name="Fan B."/>
            <person name="Jiang Y."/>
            <person name="Adhikari A."/>
            <person name="Zheng C.-J."/>
            <person name="Schuster L."/>
            <person name="Cowan T.M."/>
            <person name="Smanski M.J."/>
            <person name="Chevrette M.G."/>
            <person name="De Carvalho L.P.S."/>
            <person name="Shen B."/>
        </authorList>
    </citation>
    <scope>NUCLEOTIDE SEQUENCE [LARGE SCALE GENOMIC DNA]</scope>
    <source>
        <strain evidence="1 2">NPDC000155</strain>
    </source>
</reference>
<name>A0ABV1Y855_9ACTN</name>
<evidence type="ECO:0000313" key="2">
    <source>
        <dbReference type="Proteomes" id="UP001486207"/>
    </source>
</evidence>
<dbReference type="Proteomes" id="UP001486207">
    <property type="component" value="Unassembled WGS sequence"/>
</dbReference>
<sequence length="277" mass="30114">MQVVGVHGIGNYQPGAAATEAARHLSDVWTGALPAQLASELTLDVAYYADLLQHQGRQGGGSTLADLDPFELELVEQWVVALSPPQGVATGWGTKPLRQYLAWVSEVRGVGKPLTEWFVTRFFKEVAAYLRGPDNTARMSARQRVIEALERLRPEVVVAHSLGSVVAYEALWSRPDIGVKLLVTLGSPLAMPHAVYDRLLPSPAEQPAGRPPGVGRWVNLADPGDLVAIPEKGMGMAFSGVDVDRHTLIDAFDFHKVRNYLSARQVVATLSSHLNDR</sequence>
<dbReference type="SUPFAM" id="SSF53474">
    <property type="entry name" value="alpha/beta-Hydrolases"/>
    <property type="match status" value="1"/>
</dbReference>
<dbReference type="InterPro" id="IPR029058">
    <property type="entry name" value="AB_hydrolase_fold"/>
</dbReference>
<protein>
    <recommendedName>
        <fullName evidence="3">Serine peptidase</fullName>
    </recommendedName>
</protein>
<gene>
    <name evidence="1" type="ORF">ABT384_46345</name>
</gene>